<organism evidence="4 5">
    <name type="scientific">Dothistroma septosporum (strain NZE10 / CBS 128990)</name>
    <name type="common">Red band needle blight fungus</name>
    <name type="synonym">Mycosphaerella pini</name>
    <dbReference type="NCBI Taxonomy" id="675120"/>
    <lineage>
        <taxon>Eukaryota</taxon>
        <taxon>Fungi</taxon>
        <taxon>Dikarya</taxon>
        <taxon>Ascomycota</taxon>
        <taxon>Pezizomycotina</taxon>
        <taxon>Dothideomycetes</taxon>
        <taxon>Dothideomycetidae</taxon>
        <taxon>Mycosphaerellales</taxon>
        <taxon>Mycosphaerellaceae</taxon>
        <taxon>Dothistroma</taxon>
    </lineage>
</organism>
<evidence type="ECO:0000313" key="4">
    <source>
        <dbReference type="EMBL" id="EME43431.1"/>
    </source>
</evidence>
<evidence type="ECO:0000256" key="1">
    <source>
        <dbReference type="SAM" id="MobiDB-lite"/>
    </source>
</evidence>
<gene>
    <name evidence="4" type="ORF">DOTSEDRAFT_54251</name>
</gene>
<feature type="signal peptide" evidence="3">
    <location>
        <begin position="1"/>
        <end position="24"/>
    </location>
</feature>
<keyword evidence="2" id="KW-0472">Membrane</keyword>
<dbReference type="EMBL" id="KB446540">
    <property type="protein sequence ID" value="EME43431.1"/>
    <property type="molecule type" value="Genomic_DNA"/>
</dbReference>
<keyword evidence="2" id="KW-0812">Transmembrane</keyword>
<dbReference type="AlphaFoldDB" id="M2YP83"/>
<feature type="transmembrane region" description="Helical" evidence="2">
    <location>
        <begin position="48"/>
        <end position="67"/>
    </location>
</feature>
<evidence type="ECO:0000256" key="3">
    <source>
        <dbReference type="SAM" id="SignalP"/>
    </source>
</evidence>
<dbReference type="Proteomes" id="UP000016933">
    <property type="component" value="Unassembled WGS sequence"/>
</dbReference>
<feature type="transmembrane region" description="Helical" evidence="2">
    <location>
        <begin position="334"/>
        <end position="355"/>
    </location>
</feature>
<reference evidence="4 5" key="2">
    <citation type="journal article" date="2012" name="PLoS Pathog.">
        <title>Diverse lifestyles and strategies of plant pathogenesis encoded in the genomes of eighteen Dothideomycetes fungi.</title>
        <authorList>
            <person name="Ohm R.A."/>
            <person name="Feau N."/>
            <person name="Henrissat B."/>
            <person name="Schoch C.L."/>
            <person name="Horwitz B.A."/>
            <person name="Barry K.W."/>
            <person name="Condon B.J."/>
            <person name="Copeland A.C."/>
            <person name="Dhillon B."/>
            <person name="Glaser F."/>
            <person name="Hesse C.N."/>
            <person name="Kosti I."/>
            <person name="LaButti K."/>
            <person name="Lindquist E.A."/>
            <person name="Lucas S."/>
            <person name="Salamov A.A."/>
            <person name="Bradshaw R.E."/>
            <person name="Ciuffetti L."/>
            <person name="Hamelin R.C."/>
            <person name="Kema G.H.J."/>
            <person name="Lawrence C."/>
            <person name="Scott J.A."/>
            <person name="Spatafora J.W."/>
            <person name="Turgeon B.G."/>
            <person name="de Wit P.J.G.M."/>
            <person name="Zhong S."/>
            <person name="Goodwin S.B."/>
            <person name="Grigoriev I.V."/>
        </authorList>
    </citation>
    <scope>NUCLEOTIDE SEQUENCE [LARGE SCALE GENOMIC DNA]</scope>
    <source>
        <strain evidence="5">NZE10 / CBS 128990</strain>
    </source>
</reference>
<proteinExistence type="predicted"/>
<dbReference type="HOGENOM" id="CLU_760822_0_0_1"/>
<keyword evidence="2" id="KW-1133">Transmembrane helix</keyword>
<evidence type="ECO:0000256" key="2">
    <source>
        <dbReference type="SAM" id="Phobius"/>
    </source>
</evidence>
<feature type="transmembrane region" description="Helical" evidence="2">
    <location>
        <begin position="178"/>
        <end position="200"/>
    </location>
</feature>
<reference evidence="5" key="1">
    <citation type="journal article" date="2012" name="PLoS Genet.">
        <title>The genomes of the fungal plant pathogens Cladosporium fulvum and Dothistroma septosporum reveal adaptation to different hosts and lifestyles but also signatures of common ancestry.</title>
        <authorList>
            <person name="de Wit P.J.G.M."/>
            <person name="van der Burgt A."/>
            <person name="Oekmen B."/>
            <person name="Stergiopoulos I."/>
            <person name="Abd-Elsalam K.A."/>
            <person name="Aerts A.L."/>
            <person name="Bahkali A.H."/>
            <person name="Beenen H.G."/>
            <person name="Chettri P."/>
            <person name="Cox M.P."/>
            <person name="Datema E."/>
            <person name="de Vries R.P."/>
            <person name="Dhillon B."/>
            <person name="Ganley A.R."/>
            <person name="Griffiths S.A."/>
            <person name="Guo Y."/>
            <person name="Hamelin R.C."/>
            <person name="Henrissat B."/>
            <person name="Kabir M.S."/>
            <person name="Jashni M.K."/>
            <person name="Kema G."/>
            <person name="Klaubauf S."/>
            <person name="Lapidus A."/>
            <person name="Levasseur A."/>
            <person name="Lindquist E."/>
            <person name="Mehrabi R."/>
            <person name="Ohm R.A."/>
            <person name="Owen T.J."/>
            <person name="Salamov A."/>
            <person name="Schwelm A."/>
            <person name="Schijlen E."/>
            <person name="Sun H."/>
            <person name="van den Burg H.A."/>
            <person name="van Ham R.C.H.J."/>
            <person name="Zhang S."/>
            <person name="Goodwin S.B."/>
            <person name="Grigoriev I.V."/>
            <person name="Collemare J."/>
            <person name="Bradshaw R.E."/>
        </authorList>
    </citation>
    <scope>NUCLEOTIDE SEQUENCE [LARGE SCALE GENOMIC DNA]</scope>
    <source>
        <strain evidence="5">NZE10 / CBS 128990</strain>
    </source>
</reference>
<dbReference type="OrthoDB" id="3646707at2759"/>
<evidence type="ECO:0000313" key="5">
    <source>
        <dbReference type="Proteomes" id="UP000016933"/>
    </source>
</evidence>
<protein>
    <submittedName>
        <fullName evidence="4">Uncharacterized protein</fullName>
    </submittedName>
</protein>
<feature type="transmembrane region" description="Helical" evidence="2">
    <location>
        <begin position="74"/>
        <end position="98"/>
    </location>
</feature>
<keyword evidence="5" id="KW-1185">Reference proteome</keyword>
<feature type="region of interest" description="Disordered" evidence="1">
    <location>
        <begin position="124"/>
        <end position="147"/>
    </location>
</feature>
<sequence length="364" mass="41221">MIDITLVLHSTLVLCSTLSDNVLAFDYWILSTSLPWTTSLDTPATSQHSALYACLAYAILDPVWYCIMTSFSDIAMWWFLMACWMHMAAGFPGCIQLLSSAVLDRKKEHEEKCAGAGDLQTADRYTDEKDEDATTYDEPRSTPDIEAAEPLPKSTAWAAQELDFKRCRNHTMPWSFRIAPLLPICTSAASNAGLLFYTRYLSAKDSMEWQRGFKFGWCVVSALCVFFFLFSKWSTRFMFQIASQNRTSQIQASGRTRSVVWDTIAGAAVLMIVRAGTRFLLGQDVLAFWTVETGPFGRTLALKSQLHIGRWASKPEDGSKSLQSHWFDRFMAKLPWWAGMVGVALNLVGTGLMIWSKRRERRER</sequence>
<feature type="transmembrane region" description="Helical" evidence="2">
    <location>
        <begin position="212"/>
        <end position="230"/>
    </location>
</feature>
<name>M2YP83_DOTSN</name>
<accession>M2YP83</accession>
<feature type="chain" id="PRO_5004029534" evidence="3">
    <location>
        <begin position="25"/>
        <end position="364"/>
    </location>
</feature>
<keyword evidence="3" id="KW-0732">Signal</keyword>